<evidence type="ECO:0000313" key="5">
    <source>
        <dbReference type="Proteomes" id="UP000708208"/>
    </source>
</evidence>
<dbReference type="Proteomes" id="UP000708208">
    <property type="component" value="Unassembled WGS sequence"/>
</dbReference>
<keyword evidence="5" id="KW-1185">Reference proteome</keyword>
<dbReference type="AlphaFoldDB" id="A0A8J2KQ87"/>
<evidence type="ECO:0000256" key="2">
    <source>
        <dbReference type="SAM" id="MobiDB-lite"/>
    </source>
</evidence>
<dbReference type="InterPro" id="IPR010909">
    <property type="entry name" value="PLAC"/>
</dbReference>
<feature type="compositionally biased region" description="Acidic residues" evidence="2">
    <location>
        <begin position="54"/>
        <end position="63"/>
    </location>
</feature>
<accession>A0A8J2KQ87</accession>
<feature type="compositionally biased region" description="Polar residues" evidence="2">
    <location>
        <begin position="36"/>
        <end position="53"/>
    </location>
</feature>
<gene>
    <name evidence="4" type="ORF">AFUS01_LOCUS28138</name>
</gene>
<dbReference type="OrthoDB" id="5781878at2759"/>
<comment type="caution">
    <text evidence="4">The sequence shown here is derived from an EMBL/GenBank/DDBJ whole genome shotgun (WGS) entry which is preliminary data.</text>
</comment>
<evidence type="ECO:0000313" key="4">
    <source>
        <dbReference type="EMBL" id="CAG7817581.1"/>
    </source>
</evidence>
<dbReference type="PROSITE" id="PS50900">
    <property type="entry name" value="PLAC"/>
    <property type="match status" value="1"/>
</dbReference>
<evidence type="ECO:0000256" key="1">
    <source>
        <dbReference type="ARBA" id="ARBA00022729"/>
    </source>
</evidence>
<proteinExistence type="predicted"/>
<dbReference type="EMBL" id="CAJVCH010397928">
    <property type="protein sequence ID" value="CAG7817581.1"/>
    <property type="molecule type" value="Genomic_DNA"/>
</dbReference>
<evidence type="ECO:0000259" key="3">
    <source>
        <dbReference type="PROSITE" id="PS50900"/>
    </source>
</evidence>
<keyword evidence="1" id="KW-0732">Signal</keyword>
<protein>
    <recommendedName>
        <fullName evidence="3">PLAC domain-containing protein</fullName>
    </recommendedName>
</protein>
<sequence length="99" mass="11217">MVKDTPPAFQAEPTVRSTNTRVNIQDESRPQAAALTLSQGRTQSQPSLNFSNEPNEEPDDSECTDQYRNCPLVVQARLCRYKYYRSVCCSACTENWHTA</sequence>
<name>A0A8J2KQ87_9HEXA</name>
<feature type="region of interest" description="Disordered" evidence="2">
    <location>
        <begin position="1"/>
        <end position="64"/>
    </location>
</feature>
<feature type="domain" description="PLAC" evidence="3">
    <location>
        <begin position="59"/>
        <end position="96"/>
    </location>
</feature>
<organism evidence="4 5">
    <name type="scientific">Allacma fusca</name>
    <dbReference type="NCBI Taxonomy" id="39272"/>
    <lineage>
        <taxon>Eukaryota</taxon>
        <taxon>Metazoa</taxon>
        <taxon>Ecdysozoa</taxon>
        <taxon>Arthropoda</taxon>
        <taxon>Hexapoda</taxon>
        <taxon>Collembola</taxon>
        <taxon>Symphypleona</taxon>
        <taxon>Sminthuridae</taxon>
        <taxon>Allacma</taxon>
    </lineage>
</organism>
<dbReference type="Pfam" id="PF08686">
    <property type="entry name" value="PLAC"/>
    <property type="match status" value="1"/>
</dbReference>
<reference evidence="4" key="1">
    <citation type="submission" date="2021-06" db="EMBL/GenBank/DDBJ databases">
        <authorList>
            <person name="Hodson N. C."/>
            <person name="Mongue J. A."/>
            <person name="Jaron S. K."/>
        </authorList>
    </citation>
    <scope>NUCLEOTIDE SEQUENCE</scope>
</reference>